<dbReference type="EMBL" id="JAUKPO010000003">
    <property type="protein sequence ID" value="MDO1445983.1"/>
    <property type="molecule type" value="Genomic_DNA"/>
</dbReference>
<evidence type="ECO:0000259" key="1">
    <source>
        <dbReference type="Pfam" id="PF08448"/>
    </source>
</evidence>
<organism evidence="2 3">
    <name type="scientific">Rhodocytophaga aerolata</name>
    <dbReference type="NCBI Taxonomy" id="455078"/>
    <lineage>
        <taxon>Bacteria</taxon>
        <taxon>Pseudomonadati</taxon>
        <taxon>Bacteroidota</taxon>
        <taxon>Cytophagia</taxon>
        <taxon>Cytophagales</taxon>
        <taxon>Rhodocytophagaceae</taxon>
        <taxon>Rhodocytophaga</taxon>
    </lineage>
</organism>
<dbReference type="InterPro" id="IPR035965">
    <property type="entry name" value="PAS-like_dom_sf"/>
</dbReference>
<dbReference type="RefSeq" id="WP_302036789.1">
    <property type="nucleotide sequence ID" value="NZ_JAUKPO010000003.1"/>
</dbReference>
<dbReference type="Pfam" id="PF08448">
    <property type="entry name" value="PAS_4"/>
    <property type="match status" value="1"/>
</dbReference>
<dbReference type="InterPro" id="IPR000014">
    <property type="entry name" value="PAS"/>
</dbReference>
<dbReference type="CDD" id="cd00130">
    <property type="entry name" value="PAS"/>
    <property type="match status" value="1"/>
</dbReference>
<gene>
    <name evidence="2" type="ORF">Q0590_06950</name>
</gene>
<dbReference type="Gene3D" id="3.30.450.20">
    <property type="entry name" value="PAS domain"/>
    <property type="match status" value="1"/>
</dbReference>
<evidence type="ECO:0000313" key="3">
    <source>
        <dbReference type="Proteomes" id="UP001168528"/>
    </source>
</evidence>
<dbReference type="SUPFAM" id="SSF55785">
    <property type="entry name" value="PYP-like sensor domain (PAS domain)"/>
    <property type="match status" value="1"/>
</dbReference>
<keyword evidence="3" id="KW-1185">Reference proteome</keyword>
<proteinExistence type="predicted"/>
<protein>
    <submittedName>
        <fullName evidence="2">PAS domain-containing protein</fullName>
    </submittedName>
</protein>
<accession>A0ABT8R1K9</accession>
<dbReference type="InterPro" id="IPR013656">
    <property type="entry name" value="PAS_4"/>
</dbReference>
<dbReference type="Proteomes" id="UP001168528">
    <property type="component" value="Unassembled WGS sequence"/>
</dbReference>
<reference evidence="2" key="1">
    <citation type="submission" date="2023-07" db="EMBL/GenBank/DDBJ databases">
        <title>The genome sequence of Rhodocytophaga aerolata KACC 12507.</title>
        <authorList>
            <person name="Zhang X."/>
        </authorList>
    </citation>
    <scope>NUCLEOTIDE SEQUENCE</scope>
    <source>
        <strain evidence="2">KACC 12507</strain>
    </source>
</reference>
<sequence length="70" mass="7704">MEHIPILPTIDWRDFLSGILPHVEEGVAALDNSGRILYCSPAFRAIAQKSAQQVQGEVLQQIFDGPTSAR</sequence>
<feature type="domain" description="PAS fold-4" evidence="1">
    <location>
        <begin position="22"/>
        <end position="66"/>
    </location>
</feature>
<name>A0ABT8R1K9_9BACT</name>
<evidence type="ECO:0000313" key="2">
    <source>
        <dbReference type="EMBL" id="MDO1445983.1"/>
    </source>
</evidence>
<comment type="caution">
    <text evidence="2">The sequence shown here is derived from an EMBL/GenBank/DDBJ whole genome shotgun (WGS) entry which is preliminary data.</text>
</comment>